<evidence type="ECO:0000313" key="2">
    <source>
        <dbReference type="Proteomes" id="UP001221757"/>
    </source>
</evidence>
<dbReference type="Proteomes" id="UP001221757">
    <property type="component" value="Unassembled WGS sequence"/>
</dbReference>
<evidence type="ECO:0008006" key="3">
    <source>
        <dbReference type="Google" id="ProtNLM"/>
    </source>
</evidence>
<keyword evidence="2" id="KW-1185">Reference proteome</keyword>
<protein>
    <recommendedName>
        <fullName evidence="3">F-box domain-containing protein</fullName>
    </recommendedName>
</protein>
<accession>A0AAD7FGH7</accession>
<sequence length="467" mass="51742">MLLTSSVFKEPTLDELWRHQTTFAHILLCMPDGLCDNPVSSGGIELLDVARPIILADWERPRCYLFRVRSLLCGTADAPSKELFETLSLSLPIGAYFFPNLESLSWIWMADSRLSCIRTVLSPRITDLHIEIGDTTPISALSLIPTFAVSCPELTRVHISGSEWSNSNLHLRTQTSLLLRMLTRVTTVYVSELDQAAFEHLATLSTLIQLWVRQEFIPSIQFLDVPHTNLFPCLQTITLWPKTIESVITWLRFVSDSPLSSLDIEFDNTAVSVIDNDRLCRAVAEHCSTSTLHSLEISAPISSWMDHLFAASPAQYLKSAALVRLFVFRNFVSSLIGEVARAWPKLRSLALFATCPTHIPRRITLGGLRMPAHHCLELTAVTLEVNALIIPTVPCAAEADIVHNTLAEIHVGHSPISDVSGVVAKISAEVTFNIDADGEPSGEVSVFQARWKAVEDKLTVERDAAVS</sequence>
<dbReference type="AlphaFoldDB" id="A0AAD7FGH7"/>
<dbReference type="Gene3D" id="3.80.10.10">
    <property type="entry name" value="Ribonuclease Inhibitor"/>
    <property type="match status" value="1"/>
</dbReference>
<proteinExistence type="predicted"/>
<dbReference type="SUPFAM" id="SSF52047">
    <property type="entry name" value="RNI-like"/>
    <property type="match status" value="1"/>
</dbReference>
<gene>
    <name evidence="1" type="ORF">B0H17DRAFT_1188653</name>
</gene>
<dbReference type="EMBL" id="JARKIE010000739">
    <property type="protein sequence ID" value="KAJ7618990.1"/>
    <property type="molecule type" value="Genomic_DNA"/>
</dbReference>
<comment type="caution">
    <text evidence="1">The sequence shown here is derived from an EMBL/GenBank/DDBJ whole genome shotgun (WGS) entry which is preliminary data.</text>
</comment>
<organism evidence="1 2">
    <name type="scientific">Mycena rosella</name>
    <name type="common">Pink bonnet</name>
    <name type="synonym">Agaricus rosellus</name>
    <dbReference type="NCBI Taxonomy" id="1033263"/>
    <lineage>
        <taxon>Eukaryota</taxon>
        <taxon>Fungi</taxon>
        <taxon>Dikarya</taxon>
        <taxon>Basidiomycota</taxon>
        <taxon>Agaricomycotina</taxon>
        <taxon>Agaricomycetes</taxon>
        <taxon>Agaricomycetidae</taxon>
        <taxon>Agaricales</taxon>
        <taxon>Marasmiineae</taxon>
        <taxon>Mycenaceae</taxon>
        <taxon>Mycena</taxon>
    </lineage>
</organism>
<dbReference type="InterPro" id="IPR032675">
    <property type="entry name" value="LRR_dom_sf"/>
</dbReference>
<evidence type="ECO:0000313" key="1">
    <source>
        <dbReference type="EMBL" id="KAJ7618990.1"/>
    </source>
</evidence>
<reference evidence="1" key="1">
    <citation type="submission" date="2023-03" db="EMBL/GenBank/DDBJ databases">
        <title>Massive genome expansion in bonnet fungi (Mycena s.s.) driven by repeated elements and novel gene families across ecological guilds.</title>
        <authorList>
            <consortium name="Lawrence Berkeley National Laboratory"/>
            <person name="Harder C.B."/>
            <person name="Miyauchi S."/>
            <person name="Viragh M."/>
            <person name="Kuo A."/>
            <person name="Thoen E."/>
            <person name="Andreopoulos B."/>
            <person name="Lu D."/>
            <person name="Skrede I."/>
            <person name="Drula E."/>
            <person name="Henrissat B."/>
            <person name="Morin E."/>
            <person name="Kohler A."/>
            <person name="Barry K."/>
            <person name="LaButti K."/>
            <person name="Morin E."/>
            <person name="Salamov A."/>
            <person name="Lipzen A."/>
            <person name="Mereny Z."/>
            <person name="Hegedus B."/>
            <person name="Baldrian P."/>
            <person name="Stursova M."/>
            <person name="Weitz H."/>
            <person name="Taylor A."/>
            <person name="Grigoriev I.V."/>
            <person name="Nagy L.G."/>
            <person name="Martin F."/>
            <person name="Kauserud H."/>
        </authorList>
    </citation>
    <scope>NUCLEOTIDE SEQUENCE</scope>
    <source>
        <strain evidence="1">CBHHK067</strain>
    </source>
</reference>
<name>A0AAD7FGH7_MYCRO</name>